<accession>A0A0F9HLR7</accession>
<reference evidence="1" key="1">
    <citation type="journal article" date="2015" name="Nature">
        <title>Complex archaea that bridge the gap between prokaryotes and eukaryotes.</title>
        <authorList>
            <person name="Spang A."/>
            <person name="Saw J.H."/>
            <person name="Jorgensen S.L."/>
            <person name="Zaremba-Niedzwiedzka K."/>
            <person name="Martijn J."/>
            <person name="Lind A.E."/>
            <person name="van Eijk R."/>
            <person name="Schleper C."/>
            <person name="Guy L."/>
            <person name="Ettema T.J."/>
        </authorList>
    </citation>
    <scope>NUCLEOTIDE SEQUENCE</scope>
</reference>
<evidence type="ECO:0000313" key="1">
    <source>
        <dbReference type="EMBL" id="KKM16226.1"/>
    </source>
</evidence>
<dbReference type="AlphaFoldDB" id="A0A0F9HLR7"/>
<gene>
    <name evidence="1" type="ORF">LCGC14_1687880</name>
</gene>
<sequence length="26" mass="2872">MFAVGDIVRDGRVIAGRVTHVFTEIL</sequence>
<protein>
    <submittedName>
        <fullName evidence="1">Uncharacterized protein</fullName>
    </submittedName>
</protein>
<name>A0A0F9HLR7_9ZZZZ</name>
<comment type="caution">
    <text evidence="1">The sequence shown here is derived from an EMBL/GenBank/DDBJ whole genome shotgun (WGS) entry which is preliminary data.</text>
</comment>
<feature type="non-terminal residue" evidence="1">
    <location>
        <position position="26"/>
    </location>
</feature>
<organism evidence="1">
    <name type="scientific">marine sediment metagenome</name>
    <dbReference type="NCBI Taxonomy" id="412755"/>
    <lineage>
        <taxon>unclassified sequences</taxon>
        <taxon>metagenomes</taxon>
        <taxon>ecological metagenomes</taxon>
    </lineage>
</organism>
<proteinExistence type="predicted"/>
<dbReference type="EMBL" id="LAZR01014719">
    <property type="protein sequence ID" value="KKM16226.1"/>
    <property type="molecule type" value="Genomic_DNA"/>
</dbReference>